<protein>
    <submittedName>
        <fullName evidence="9">Iron-dependent peroxidase</fullName>
    </submittedName>
</protein>
<dbReference type="PROSITE" id="PS51404">
    <property type="entry name" value="DYP_PEROXIDASE"/>
    <property type="match status" value="1"/>
</dbReference>
<evidence type="ECO:0000256" key="2">
    <source>
        <dbReference type="ARBA" id="ARBA00022559"/>
    </source>
</evidence>
<dbReference type="STRING" id="1423753.FD28_GL001075"/>
<evidence type="ECO:0000313" key="9">
    <source>
        <dbReference type="EMBL" id="KRL93885.1"/>
    </source>
</evidence>
<comment type="caution">
    <text evidence="9">The sequence shown here is derived from an EMBL/GenBank/DDBJ whole genome shotgun (WGS) entry which is preliminary data.</text>
</comment>
<keyword evidence="2 9" id="KW-0575">Peroxidase</keyword>
<keyword evidence="5" id="KW-0408">Iron</keyword>
<dbReference type="Pfam" id="PF04261">
    <property type="entry name" value="Dyp_perox_N"/>
    <property type="match status" value="1"/>
</dbReference>
<evidence type="ECO:0000256" key="6">
    <source>
        <dbReference type="ARBA" id="ARBA00025737"/>
    </source>
</evidence>
<comment type="similarity">
    <text evidence="6">Belongs to the DyP-type peroxidase family.</text>
</comment>
<evidence type="ECO:0000313" key="10">
    <source>
        <dbReference type="Proteomes" id="UP000051580"/>
    </source>
</evidence>
<feature type="domain" description="Dyp-type peroxidase N-terminal" evidence="7">
    <location>
        <begin position="37"/>
        <end position="143"/>
    </location>
</feature>
<dbReference type="InterPro" id="IPR048328">
    <property type="entry name" value="Dyp_perox_C"/>
</dbReference>
<dbReference type="InterPro" id="IPR048327">
    <property type="entry name" value="Dyp_perox_N"/>
</dbReference>
<evidence type="ECO:0000256" key="5">
    <source>
        <dbReference type="ARBA" id="ARBA00023004"/>
    </source>
</evidence>
<dbReference type="PATRIC" id="fig|1423753.3.peg.1117"/>
<accession>A0A0R1UL14</accession>
<keyword evidence="10" id="KW-1185">Reference proteome</keyword>
<gene>
    <name evidence="9" type="ORF">FD28_GL001075</name>
</gene>
<name>A0A0R1UL14_9LACO</name>
<dbReference type="RefSeq" id="WP_057734924.1">
    <property type="nucleotide sequence ID" value="NZ_AZFS01000061.1"/>
</dbReference>
<dbReference type="NCBIfam" id="TIGR01413">
    <property type="entry name" value="Dyp_perox_fam"/>
    <property type="match status" value="1"/>
</dbReference>
<evidence type="ECO:0000256" key="1">
    <source>
        <dbReference type="ARBA" id="ARBA00001970"/>
    </source>
</evidence>
<dbReference type="GO" id="GO:0020037">
    <property type="term" value="F:heme binding"/>
    <property type="evidence" value="ECO:0007669"/>
    <property type="project" value="InterPro"/>
</dbReference>
<dbReference type="AlphaFoldDB" id="A0A0R1UL14"/>
<dbReference type="GO" id="GO:0004601">
    <property type="term" value="F:peroxidase activity"/>
    <property type="evidence" value="ECO:0007669"/>
    <property type="project" value="UniProtKB-KW"/>
</dbReference>
<organism evidence="9 10">
    <name type="scientific">Levilactobacillus hammesii DSM 16381</name>
    <dbReference type="NCBI Taxonomy" id="1423753"/>
    <lineage>
        <taxon>Bacteria</taxon>
        <taxon>Bacillati</taxon>
        <taxon>Bacillota</taxon>
        <taxon>Bacilli</taxon>
        <taxon>Lactobacillales</taxon>
        <taxon>Lactobacillaceae</taxon>
        <taxon>Levilactobacillus</taxon>
    </lineage>
</organism>
<dbReference type="OrthoDB" id="3251355at2"/>
<dbReference type="PANTHER" id="PTHR30521:SF0">
    <property type="entry name" value="DYP-TYPE PEROXIDASE FAMILY PROTEIN"/>
    <property type="match status" value="1"/>
</dbReference>
<proteinExistence type="inferred from homology"/>
<reference evidence="9 10" key="1">
    <citation type="journal article" date="2015" name="Genome Announc.">
        <title>Expanding the biotechnology potential of lactobacilli through comparative genomics of 213 strains and associated genera.</title>
        <authorList>
            <person name="Sun Z."/>
            <person name="Harris H.M."/>
            <person name="McCann A."/>
            <person name="Guo C."/>
            <person name="Argimon S."/>
            <person name="Zhang W."/>
            <person name="Yang X."/>
            <person name="Jeffery I.B."/>
            <person name="Cooney J.C."/>
            <person name="Kagawa T.F."/>
            <person name="Liu W."/>
            <person name="Song Y."/>
            <person name="Salvetti E."/>
            <person name="Wrobel A."/>
            <person name="Rasinkangas P."/>
            <person name="Parkhill J."/>
            <person name="Rea M.C."/>
            <person name="O'Sullivan O."/>
            <person name="Ritari J."/>
            <person name="Douillard F.P."/>
            <person name="Paul Ross R."/>
            <person name="Yang R."/>
            <person name="Briner A.E."/>
            <person name="Felis G.E."/>
            <person name="de Vos W.M."/>
            <person name="Barrangou R."/>
            <person name="Klaenhammer T.R."/>
            <person name="Caufield P.W."/>
            <person name="Cui Y."/>
            <person name="Zhang H."/>
            <person name="O'Toole P.W."/>
        </authorList>
    </citation>
    <scope>NUCLEOTIDE SEQUENCE [LARGE SCALE GENOMIC DNA]</scope>
    <source>
        <strain evidence="9 10">DSM 16381</strain>
    </source>
</reference>
<keyword evidence="4" id="KW-0560">Oxidoreductase</keyword>
<dbReference type="GO" id="GO:0005829">
    <property type="term" value="C:cytosol"/>
    <property type="evidence" value="ECO:0007669"/>
    <property type="project" value="TreeGrafter"/>
</dbReference>
<evidence type="ECO:0000259" key="7">
    <source>
        <dbReference type="Pfam" id="PF04261"/>
    </source>
</evidence>
<dbReference type="PANTHER" id="PTHR30521">
    <property type="entry name" value="DEFERROCHELATASE/PEROXIDASE"/>
    <property type="match status" value="1"/>
</dbReference>
<dbReference type="InterPro" id="IPR011008">
    <property type="entry name" value="Dimeric_a/b-barrel"/>
</dbReference>
<feature type="domain" description="Dyp-type peroxidase C-terminal" evidence="8">
    <location>
        <begin position="148"/>
        <end position="303"/>
    </location>
</feature>
<keyword evidence="3" id="KW-0479">Metal-binding</keyword>
<comment type="cofactor">
    <cofactor evidence="1">
        <name>heme b</name>
        <dbReference type="ChEBI" id="CHEBI:60344"/>
    </cofactor>
</comment>
<dbReference type="GO" id="GO:0046872">
    <property type="term" value="F:metal ion binding"/>
    <property type="evidence" value="ECO:0007669"/>
    <property type="project" value="UniProtKB-KW"/>
</dbReference>
<dbReference type="SUPFAM" id="SSF54909">
    <property type="entry name" value="Dimeric alpha+beta barrel"/>
    <property type="match status" value="1"/>
</dbReference>
<evidence type="ECO:0000256" key="3">
    <source>
        <dbReference type="ARBA" id="ARBA00022723"/>
    </source>
</evidence>
<dbReference type="Pfam" id="PF20628">
    <property type="entry name" value="Dyp_perox_C"/>
    <property type="match status" value="1"/>
</dbReference>
<dbReference type="Proteomes" id="UP000051580">
    <property type="component" value="Unassembled WGS sequence"/>
</dbReference>
<sequence length="318" mass="35933">MTMINPDAAQDVYRDAGDNIQFTTYLIDQTDISKDREALAEFADRLAAIQRSMAIRYPDAQLRVAFGFGATAWRLLFPTASQPKELVDFTPIKGPRYTAPATPGDLFLHVRAKDRAVVYEVMEQAREFLRDWTTVVDETQGFRYFEGRAIIGFIDGTENPAGGDATQYALIGDEDPEFINGSYAFAQKYTHNMDAWNALQTEMQEQAIGRHKFSDRELEDDEKLPNAHNVASQDNENGIEHKIVRMNVPFATPGQGLAGTYFIGYARHFTVTQRMLENMFTQSDRLLDFSTPVTGNVFFIPSRLMLARIAEGELFPVE</sequence>
<dbReference type="InterPro" id="IPR006314">
    <property type="entry name" value="Dyp_peroxidase"/>
</dbReference>
<evidence type="ECO:0000256" key="4">
    <source>
        <dbReference type="ARBA" id="ARBA00023002"/>
    </source>
</evidence>
<dbReference type="EMBL" id="AZFS01000061">
    <property type="protein sequence ID" value="KRL93885.1"/>
    <property type="molecule type" value="Genomic_DNA"/>
</dbReference>
<evidence type="ECO:0000259" key="8">
    <source>
        <dbReference type="Pfam" id="PF20628"/>
    </source>
</evidence>